<accession>A0A8H5ZWW8</accession>
<sequence length="450" mass="50120">MSTAGDDETRWYPIGQTVETPSRAARRAVKDGGNDDDDDGATFAFADEDMGKLNRYLHGGRVLPLDKDSFCQKVGILDQSKITDHIWTQIDGLIGTYKEASRVFLNSCFPSAASIIYEDCTGFLGDDSSESRRQWTKADGDDSAFDALCTFNKMNTLASQIYGYADNAGADDSSYYLFMFDQCKKYNDDDATDQQREAARKAILDATEDLLSDVAPMQLHAKKVSDALNDFEQACDQREGALVDSETSMTSILNEDLGDIDDLQEKINSQLADIAADQKIIDADRYDQQMTAAYVWIPIIGTIAGPVVFAERQADIEKYEKKIAALKDLISSEQDQIALHQQLQGHVTAMSKQCQDLKALIGPAKETAEKLKGGWDLMGDEIQKVHDTAEKFETKIPGVGFAEIQLESIVREWKKLYKGAREYIKTAPVLPRTDVMSIDDYHDQIKDLIN</sequence>
<evidence type="ECO:0000256" key="2">
    <source>
        <dbReference type="SAM" id="MobiDB-lite"/>
    </source>
</evidence>
<dbReference type="EMBL" id="SPNV01000440">
    <property type="protein sequence ID" value="KAF5855403.1"/>
    <property type="molecule type" value="Genomic_DNA"/>
</dbReference>
<proteinExistence type="predicted"/>
<keyword evidence="4" id="KW-1185">Reference proteome</keyword>
<organism evidence="3 4">
    <name type="scientific">Petromyces alliaceus</name>
    <name type="common">Aspergillus alliaceus</name>
    <dbReference type="NCBI Taxonomy" id="209559"/>
    <lineage>
        <taxon>Eukaryota</taxon>
        <taxon>Fungi</taxon>
        <taxon>Dikarya</taxon>
        <taxon>Ascomycota</taxon>
        <taxon>Pezizomycotina</taxon>
        <taxon>Eurotiomycetes</taxon>
        <taxon>Eurotiomycetidae</taxon>
        <taxon>Eurotiales</taxon>
        <taxon>Aspergillaceae</taxon>
        <taxon>Aspergillus</taxon>
        <taxon>Aspergillus subgen. Circumdati</taxon>
    </lineage>
</organism>
<evidence type="ECO:0000256" key="1">
    <source>
        <dbReference type="SAM" id="Coils"/>
    </source>
</evidence>
<keyword evidence="1" id="KW-0175">Coiled coil</keyword>
<feature type="coiled-coil region" evidence="1">
    <location>
        <begin position="309"/>
        <end position="336"/>
    </location>
</feature>
<dbReference type="Proteomes" id="UP000541154">
    <property type="component" value="Unassembled WGS sequence"/>
</dbReference>
<gene>
    <name evidence="3" type="ORF">ETB97_009314</name>
</gene>
<dbReference type="SUPFAM" id="SSF58100">
    <property type="entry name" value="Bacterial hemolysins"/>
    <property type="match status" value="1"/>
</dbReference>
<dbReference type="CDD" id="cd22656">
    <property type="entry name" value="ClyA_Cry6Aa-like"/>
    <property type="match status" value="1"/>
</dbReference>
<dbReference type="AlphaFoldDB" id="A0A8H5ZWW8"/>
<feature type="region of interest" description="Disordered" evidence="2">
    <location>
        <begin position="1"/>
        <end position="40"/>
    </location>
</feature>
<evidence type="ECO:0000313" key="3">
    <source>
        <dbReference type="EMBL" id="KAF5855403.1"/>
    </source>
</evidence>
<reference evidence="3 4" key="1">
    <citation type="submission" date="2019-04" db="EMBL/GenBank/DDBJ databases">
        <title>Aspergillus burnettii sp. nov., novel species from soil in southeast Queensland.</title>
        <authorList>
            <person name="Gilchrist C.L.M."/>
            <person name="Pitt J.I."/>
            <person name="Lange L."/>
            <person name="Lacey H.J."/>
            <person name="Vuong D."/>
            <person name="Midgley D.J."/>
            <person name="Greenfield P."/>
            <person name="Bradbury M."/>
            <person name="Lacey E."/>
            <person name="Busk P.K."/>
            <person name="Pilgaard B."/>
            <person name="Chooi Y.H."/>
            <person name="Piggott A.M."/>
        </authorList>
    </citation>
    <scope>NUCLEOTIDE SEQUENCE [LARGE SCALE GENOMIC DNA]</scope>
    <source>
        <strain evidence="3 4">FRR 5400</strain>
    </source>
</reference>
<protein>
    <submittedName>
        <fullName evidence="3">Uncharacterized protein</fullName>
    </submittedName>
</protein>
<comment type="caution">
    <text evidence="3">The sequence shown here is derived from an EMBL/GenBank/DDBJ whole genome shotgun (WGS) entry which is preliminary data.</text>
</comment>
<name>A0A8H5ZWW8_PETAA</name>
<dbReference type="Gene3D" id="1.20.1170.10">
    <property type="match status" value="1"/>
</dbReference>
<evidence type="ECO:0000313" key="4">
    <source>
        <dbReference type="Proteomes" id="UP000541154"/>
    </source>
</evidence>